<keyword evidence="3" id="KW-0812">Transmembrane</keyword>
<name>A0ABX8EIL9_9ACTN</name>
<feature type="transmembrane region" description="Helical" evidence="3">
    <location>
        <begin position="80"/>
        <end position="97"/>
    </location>
</feature>
<dbReference type="PANTHER" id="PTHR30487:SF0">
    <property type="entry name" value="PREPILIN LEADER PEPTIDASE_N-METHYLTRANSFERASE-RELATED"/>
    <property type="match status" value="1"/>
</dbReference>
<dbReference type="Proteomes" id="UP000679307">
    <property type="component" value="Chromosome"/>
</dbReference>
<keyword evidence="3" id="KW-0472">Membrane</keyword>
<dbReference type="InterPro" id="IPR014032">
    <property type="entry name" value="Peptidase_A24A_bac"/>
</dbReference>
<organism evidence="5 6">
    <name type="scientific">Nocardioides aquaticus</name>
    <dbReference type="NCBI Taxonomy" id="160826"/>
    <lineage>
        <taxon>Bacteria</taxon>
        <taxon>Bacillati</taxon>
        <taxon>Actinomycetota</taxon>
        <taxon>Actinomycetes</taxon>
        <taxon>Propionibacteriales</taxon>
        <taxon>Nocardioidaceae</taxon>
        <taxon>Nocardioides</taxon>
    </lineage>
</organism>
<evidence type="ECO:0000256" key="2">
    <source>
        <dbReference type="RuleBase" id="RU003793"/>
    </source>
</evidence>
<evidence type="ECO:0000256" key="1">
    <source>
        <dbReference type="ARBA" id="ARBA00005801"/>
    </source>
</evidence>
<feature type="transmembrane region" description="Helical" evidence="3">
    <location>
        <begin position="216"/>
        <end position="241"/>
    </location>
</feature>
<dbReference type="InterPro" id="IPR050882">
    <property type="entry name" value="Prepilin_peptidase/N-MTase"/>
</dbReference>
<feature type="transmembrane region" description="Helical" evidence="3">
    <location>
        <begin position="109"/>
        <end position="128"/>
    </location>
</feature>
<evidence type="ECO:0000313" key="5">
    <source>
        <dbReference type="EMBL" id="QVT80367.1"/>
    </source>
</evidence>
<dbReference type="EMBL" id="CP075371">
    <property type="protein sequence ID" value="QVT80367.1"/>
    <property type="molecule type" value="Genomic_DNA"/>
</dbReference>
<feature type="transmembrane region" description="Helical" evidence="3">
    <location>
        <begin position="187"/>
        <end position="204"/>
    </location>
</feature>
<evidence type="ECO:0000259" key="4">
    <source>
        <dbReference type="Pfam" id="PF01478"/>
    </source>
</evidence>
<dbReference type="PANTHER" id="PTHR30487">
    <property type="entry name" value="TYPE 4 PREPILIN-LIKE PROTEINS LEADER PEPTIDE-PROCESSING ENZYME"/>
    <property type="match status" value="1"/>
</dbReference>
<gene>
    <name evidence="5" type="ORF">ENKNEFLB_02762</name>
</gene>
<reference evidence="5 6" key="1">
    <citation type="submission" date="2021-05" db="EMBL/GenBank/DDBJ databases">
        <title>Complete genome of Nocardioides aquaticus KCTC 9944T isolated from meromictic and hypersaline Ekho Lake, Antarctica.</title>
        <authorList>
            <person name="Hwang K."/>
            <person name="Kim K.M."/>
            <person name="Choe H."/>
        </authorList>
    </citation>
    <scope>NUCLEOTIDE SEQUENCE [LARGE SCALE GENOMIC DNA]</scope>
    <source>
        <strain evidence="5 6">KCTC 9944</strain>
    </source>
</reference>
<sequence>MSLLLVLGCALLGGAGGAAVPALVRRLPQPDPASLHLPEGEDPPPTYAEVAAAPGLARRTAVVGALAAGLLAWSVGAEPALVGLVAVVPVAVALGAVDLRTRLLPKVLVLPATAWLVAVAAVAALLGGPAETDALVRSLVALVAARTAYWLLWFVRSAGLGFGDVRLAAMVGAGLGQLGWAEVLVGLYAGFLVFGVPGALWALVRRDRSLLRAAYPFGPFLLLGALLGVLLGDVVAGALGWA</sequence>
<keyword evidence="6" id="KW-1185">Reference proteome</keyword>
<dbReference type="PRINTS" id="PR00864">
    <property type="entry name" value="PREPILNPTASE"/>
</dbReference>
<dbReference type="RefSeq" id="WP_214055924.1">
    <property type="nucleotide sequence ID" value="NZ_CP075371.1"/>
</dbReference>
<protein>
    <recommendedName>
        <fullName evidence="4">Prepilin type IV endopeptidase peptidase domain-containing protein</fullName>
    </recommendedName>
</protein>
<evidence type="ECO:0000256" key="3">
    <source>
        <dbReference type="SAM" id="Phobius"/>
    </source>
</evidence>
<evidence type="ECO:0000313" key="6">
    <source>
        <dbReference type="Proteomes" id="UP000679307"/>
    </source>
</evidence>
<keyword evidence="3" id="KW-1133">Transmembrane helix</keyword>
<accession>A0ABX8EIL9</accession>
<proteinExistence type="inferred from homology"/>
<dbReference type="InterPro" id="IPR000045">
    <property type="entry name" value="Prepilin_IV_endopep_pep"/>
</dbReference>
<comment type="similarity">
    <text evidence="1 2">Belongs to the peptidase A24 family.</text>
</comment>
<feature type="domain" description="Prepilin type IV endopeptidase peptidase" evidence="4">
    <location>
        <begin position="88"/>
        <end position="194"/>
    </location>
</feature>
<dbReference type="Pfam" id="PF01478">
    <property type="entry name" value="Peptidase_A24"/>
    <property type="match status" value="1"/>
</dbReference>